<keyword evidence="1" id="KW-0812">Transmembrane</keyword>
<protein>
    <submittedName>
        <fullName evidence="2">Low temperature requirement protein A</fullName>
    </submittedName>
</protein>
<keyword evidence="1" id="KW-1133">Transmembrane helix</keyword>
<dbReference type="Proteomes" id="UP001240150">
    <property type="component" value="Chromosome"/>
</dbReference>
<keyword evidence="1" id="KW-0472">Membrane</keyword>
<dbReference type="RefSeq" id="WP_284918915.1">
    <property type="nucleotide sequence ID" value="NZ_CP126980.1"/>
</dbReference>
<accession>A0ABY8WP09</accession>
<feature type="transmembrane region" description="Helical" evidence="1">
    <location>
        <begin position="212"/>
        <end position="236"/>
    </location>
</feature>
<reference evidence="2 3" key="1">
    <citation type="submission" date="2023-06" db="EMBL/GenBank/DDBJ databases">
        <authorList>
            <person name="Yushchuk O."/>
            <person name="Binda E."/>
            <person name="Ruckert-Reed C."/>
            <person name="Fedorenko V."/>
            <person name="Kalinowski J."/>
            <person name="Marinelli F."/>
        </authorList>
    </citation>
    <scope>NUCLEOTIDE SEQUENCE [LARGE SCALE GENOMIC DNA]</scope>
    <source>
        <strain evidence="2 3">NRRL 3884</strain>
    </source>
</reference>
<feature type="transmembrane region" description="Helical" evidence="1">
    <location>
        <begin position="44"/>
        <end position="62"/>
    </location>
</feature>
<keyword evidence="3" id="KW-1185">Reference proteome</keyword>
<dbReference type="EMBL" id="CP126980">
    <property type="protein sequence ID" value="WIM97515.1"/>
    <property type="molecule type" value="Genomic_DNA"/>
</dbReference>
<evidence type="ECO:0000313" key="2">
    <source>
        <dbReference type="EMBL" id="WIM97515.1"/>
    </source>
</evidence>
<evidence type="ECO:0000256" key="1">
    <source>
        <dbReference type="SAM" id="Phobius"/>
    </source>
</evidence>
<feature type="transmembrane region" description="Helical" evidence="1">
    <location>
        <begin position="342"/>
        <end position="362"/>
    </location>
</feature>
<evidence type="ECO:0000313" key="3">
    <source>
        <dbReference type="Proteomes" id="UP001240150"/>
    </source>
</evidence>
<dbReference type="PANTHER" id="PTHR36840:SF1">
    <property type="entry name" value="BLL5714 PROTEIN"/>
    <property type="match status" value="1"/>
</dbReference>
<feature type="transmembrane region" description="Helical" evidence="1">
    <location>
        <begin position="188"/>
        <end position="206"/>
    </location>
</feature>
<feature type="transmembrane region" description="Helical" evidence="1">
    <location>
        <begin position="316"/>
        <end position="336"/>
    </location>
</feature>
<feature type="transmembrane region" description="Helical" evidence="1">
    <location>
        <begin position="74"/>
        <end position="94"/>
    </location>
</feature>
<organism evidence="2 3">
    <name type="scientific">Actinoplanes oblitus</name>
    <dbReference type="NCBI Taxonomy" id="3040509"/>
    <lineage>
        <taxon>Bacteria</taxon>
        <taxon>Bacillati</taxon>
        <taxon>Actinomycetota</taxon>
        <taxon>Actinomycetes</taxon>
        <taxon>Micromonosporales</taxon>
        <taxon>Micromonosporaceae</taxon>
        <taxon>Actinoplanes</taxon>
    </lineage>
</organism>
<feature type="transmembrane region" description="Helical" evidence="1">
    <location>
        <begin position="12"/>
        <end position="32"/>
    </location>
</feature>
<proteinExistence type="predicted"/>
<sequence>MTEVGTEKRVTWAELLFDLVFVFAVTQVSHLLHDHHSWSGVGHALVVFVPIYWVWVGTTVHANTHDVDNAGDRLGVFAMGAASLFMALAVPYAYQDRGVLLGAGYWAARLILAALVFRGWRNIPINTFSVAACVTGPLMLAGGLAEGDVRLGLWTAAAIIDLLTPRLVRRRLMSVRFEPHHLPERFGLFLIIALGESVVAIGGVAVDEPVTASSLLAVTAAYALICALWWVYFSFASDAMRHALDIARVQTDVVRGVLAYGHLLFLGGIIAVAVGLSEVVAHPVTHLHLDAAALLFGGTALYLVTFAWNRWRMFRVFGWGRAAAGLAAALLLPLALVTPAVVAVLTLVGVLVVLNVAEAVAVRRRTRQATA</sequence>
<feature type="transmembrane region" description="Helical" evidence="1">
    <location>
        <begin position="100"/>
        <end position="120"/>
    </location>
</feature>
<dbReference type="Pfam" id="PF06772">
    <property type="entry name" value="LtrA"/>
    <property type="match status" value="1"/>
</dbReference>
<name>A0ABY8WP09_9ACTN</name>
<feature type="transmembrane region" description="Helical" evidence="1">
    <location>
        <begin position="289"/>
        <end position="309"/>
    </location>
</feature>
<dbReference type="InterPro" id="IPR010640">
    <property type="entry name" value="Low_temperature_requirement_A"/>
</dbReference>
<feature type="transmembrane region" description="Helical" evidence="1">
    <location>
        <begin position="257"/>
        <end position="277"/>
    </location>
</feature>
<dbReference type="PANTHER" id="PTHR36840">
    <property type="entry name" value="BLL5714 PROTEIN"/>
    <property type="match status" value="1"/>
</dbReference>
<gene>
    <name evidence="2" type="ORF">ACTOB_001043</name>
</gene>